<dbReference type="GO" id="GO:0005829">
    <property type="term" value="C:cytosol"/>
    <property type="evidence" value="ECO:0007669"/>
    <property type="project" value="TreeGrafter"/>
</dbReference>
<evidence type="ECO:0000259" key="6">
    <source>
        <dbReference type="PROSITE" id="PS50173"/>
    </source>
</evidence>
<dbReference type="GO" id="GO:0003887">
    <property type="term" value="F:DNA-directed DNA polymerase activity"/>
    <property type="evidence" value="ECO:0007669"/>
    <property type="project" value="UniProtKB-KW"/>
</dbReference>
<dbReference type="GO" id="GO:0042276">
    <property type="term" value="P:error-prone translesion synthesis"/>
    <property type="evidence" value="ECO:0007669"/>
    <property type="project" value="TreeGrafter"/>
</dbReference>
<evidence type="ECO:0000256" key="4">
    <source>
        <dbReference type="ARBA" id="ARBA00022705"/>
    </source>
</evidence>
<dbReference type="InterPro" id="IPR001126">
    <property type="entry name" value="UmuC"/>
</dbReference>
<dbReference type="Gene3D" id="3.30.70.270">
    <property type="match status" value="1"/>
</dbReference>
<evidence type="ECO:0000313" key="8">
    <source>
        <dbReference type="Proteomes" id="UP000006403"/>
    </source>
</evidence>
<keyword evidence="4" id="KW-0235">DNA replication</keyword>
<keyword evidence="2" id="KW-0515">Mutator protein</keyword>
<evidence type="ECO:0000256" key="2">
    <source>
        <dbReference type="ARBA" id="ARBA00022457"/>
    </source>
</evidence>
<dbReference type="GO" id="GO:0006281">
    <property type="term" value="P:DNA repair"/>
    <property type="evidence" value="ECO:0007669"/>
    <property type="project" value="InterPro"/>
</dbReference>
<evidence type="ECO:0000256" key="3">
    <source>
        <dbReference type="ARBA" id="ARBA00022695"/>
    </source>
</evidence>
<evidence type="ECO:0000256" key="5">
    <source>
        <dbReference type="ARBA" id="ARBA00022932"/>
    </source>
</evidence>
<dbReference type="PATRIC" id="fig|1134806.3.peg.2224"/>
<evidence type="ECO:0000256" key="1">
    <source>
        <dbReference type="ARBA" id="ARBA00010945"/>
    </source>
</evidence>
<dbReference type="EMBL" id="AMBL01000079">
    <property type="protein sequence ID" value="EJY43574.1"/>
    <property type="molecule type" value="Genomic_DNA"/>
</dbReference>
<dbReference type="PROSITE" id="PS50173">
    <property type="entry name" value="UMUC"/>
    <property type="match status" value="1"/>
</dbReference>
<dbReference type="Gene3D" id="1.10.150.20">
    <property type="entry name" value="5' to 3' exonuclease, C-terminal subdomain"/>
    <property type="match status" value="1"/>
</dbReference>
<organism evidence="7 8">
    <name type="scientific">Enterococcus faecium 505</name>
    <dbReference type="NCBI Taxonomy" id="1134806"/>
    <lineage>
        <taxon>Bacteria</taxon>
        <taxon>Bacillati</taxon>
        <taxon>Bacillota</taxon>
        <taxon>Bacilli</taxon>
        <taxon>Lactobacillales</taxon>
        <taxon>Enterococcaceae</taxon>
        <taxon>Enterococcus</taxon>
    </lineage>
</organism>
<dbReference type="Pfam" id="PF11798">
    <property type="entry name" value="IMS_HHH"/>
    <property type="match status" value="1"/>
</dbReference>
<proteinExistence type="inferred from homology"/>
<dbReference type="InterPro" id="IPR024728">
    <property type="entry name" value="PolY_HhH_motif"/>
</dbReference>
<accession>J6YS05</accession>
<evidence type="ECO:0000313" key="7">
    <source>
        <dbReference type="EMBL" id="EJY43574.1"/>
    </source>
</evidence>
<dbReference type="HOGENOM" id="CLU_012348_5_0_9"/>
<name>J6YS05_ENTFC</name>
<keyword evidence="5" id="KW-0239">DNA-directed DNA polymerase</keyword>
<dbReference type="GO" id="GO:0003684">
    <property type="term" value="F:damaged DNA binding"/>
    <property type="evidence" value="ECO:0007669"/>
    <property type="project" value="InterPro"/>
</dbReference>
<dbReference type="PANTHER" id="PTHR11076">
    <property type="entry name" value="DNA REPAIR POLYMERASE UMUC / TRANSFERASE FAMILY MEMBER"/>
    <property type="match status" value="1"/>
</dbReference>
<protein>
    <submittedName>
        <fullName evidence="7">ImpB/MucB/SamB family protein</fullName>
    </submittedName>
</protein>
<dbReference type="SUPFAM" id="SSF100879">
    <property type="entry name" value="Lesion bypass DNA polymerase (Y-family), little finger domain"/>
    <property type="match status" value="1"/>
</dbReference>
<dbReference type="Proteomes" id="UP000006403">
    <property type="component" value="Unassembled WGS sequence"/>
</dbReference>
<dbReference type="Gene3D" id="3.40.1170.60">
    <property type="match status" value="1"/>
</dbReference>
<dbReference type="GO" id="GO:0009432">
    <property type="term" value="P:SOS response"/>
    <property type="evidence" value="ECO:0007669"/>
    <property type="project" value="TreeGrafter"/>
</dbReference>
<dbReference type="Pfam" id="PF00817">
    <property type="entry name" value="IMS"/>
    <property type="match status" value="1"/>
</dbReference>
<sequence length="471" mass="52945">MCSNCVKEVIVMWANQNPVFVYEKEPSRDILCIDCKSFYASVECVEMDLDPLTTKLVVMSYPSDSTEKRGSGLILASSPAAKKAYGITNISRARDLPFPYPSDLYIVAPRMAYYMEKNREINTIYKKYADEANHHVYSVDESFLDVTNSMALFGKTNAYDMAKLIHKDVFEQTGIYTTIGIGDNPLLAKLALDNGSKDGKQMIAEWRYEDVPEKLWTISDITDFWGIGKRTAKRLKQMGIHSVYDLAHADYYHLKSTLGIIGTQLYAHAWGIDRSFLGQEYIPKSKSIGNSQILDRDYTRQEEIEIVIKEMADQVGTRLRRSAAKAQVVSLWVGYSLGYLDPNGKTGFHQQIKIEATNASRDLADALLTIFHQHYRCQDIRRIGVNCSNLVYATGLQLNLFEDPEKQINEAKVDFVVDTIRKKYGFKSIIHAHSLLQGGRAIARSSLVGGHAGGMSGLEGGKDETDSKKIH</sequence>
<keyword evidence="3" id="KW-0548">Nucleotidyltransferase</keyword>
<comment type="caution">
    <text evidence="7">The sequence shown here is derived from an EMBL/GenBank/DDBJ whole genome shotgun (WGS) entry which is preliminary data.</text>
</comment>
<dbReference type="Pfam" id="PF11799">
    <property type="entry name" value="IMS_C"/>
    <property type="match status" value="1"/>
</dbReference>
<dbReference type="InterPro" id="IPR050116">
    <property type="entry name" value="DNA_polymerase-Y"/>
</dbReference>
<dbReference type="SUPFAM" id="SSF56672">
    <property type="entry name" value="DNA/RNA polymerases"/>
    <property type="match status" value="1"/>
</dbReference>
<keyword evidence="5" id="KW-0808">Transferase</keyword>
<dbReference type="CDD" id="cd01700">
    <property type="entry name" value="PolY_Pol_V_umuC"/>
    <property type="match status" value="1"/>
</dbReference>
<reference evidence="7 8" key="1">
    <citation type="submission" date="2012-04" db="EMBL/GenBank/DDBJ databases">
        <authorList>
            <person name="Weinstock G."/>
            <person name="Sodergren E."/>
            <person name="Lobos E.A."/>
            <person name="Fulton L."/>
            <person name="Fulton R."/>
            <person name="Courtney L."/>
            <person name="Fronick C."/>
            <person name="O'Laughlin M."/>
            <person name="Godfrey J."/>
            <person name="Wilson R.M."/>
            <person name="Miner T."/>
            <person name="Farmer C."/>
            <person name="Delehaunty K."/>
            <person name="Cordes M."/>
            <person name="Minx P."/>
            <person name="Tomlinson C."/>
            <person name="Chen J."/>
            <person name="Wollam A."/>
            <person name="Pepin K.H."/>
            <person name="Bhonagiri V."/>
            <person name="Zhang X."/>
            <person name="Suruliraj S."/>
            <person name="Warren W."/>
            <person name="Mitreva M."/>
            <person name="Mardis E.R."/>
            <person name="Wilson R.K."/>
        </authorList>
    </citation>
    <scope>NUCLEOTIDE SEQUENCE [LARGE SCALE GENOMIC DNA]</scope>
    <source>
        <strain evidence="7 8">505</strain>
    </source>
</reference>
<dbReference type="PANTHER" id="PTHR11076:SF35">
    <property type="entry name" value="DNA REPAIR PROTEIN HOMOLOG YOBH"/>
    <property type="match status" value="1"/>
</dbReference>
<dbReference type="GO" id="GO:0006260">
    <property type="term" value="P:DNA replication"/>
    <property type="evidence" value="ECO:0007669"/>
    <property type="project" value="UniProtKB-KW"/>
</dbReference>
<dbReference type="InterPro" id="IPR017961">
    <property type="entry name" value="DNA_pol_Y-fam_little_finger"/>
</dbReference>
<dbReference type="InterPro" id="IPR036775">
    <property type="entry name" value="DNA_pol_Y-fam_lit_finger_sf"/>
</dbReference>
<gene>
    <name evidence="7" type="ORF">HMPREF1348_02332</name>
</gene>
<feature type="domain" description="UmuC" evidence="6">
    <location>
        <begin position="30"/>
        <end position="228"/>
    </location>
</feature>
<dbReference type="AlphaFoldDB" id="J6YS05"/>
<comment type="similarity">
    <text evidence="1">Belongs to the DNA polymerase type-Y family.</text>
</comment>
<dbReference type="InterPro" id="IPR043128">
    <property type="entry name" value="Rev_trsase/Diguanyl_cyclase"/>
</dbReference>
<dbReference type="InterPro" id="IPR043502">
    <property type="entry name" value="DNA/RNA_pol_sf"/>
</dbReference>
<dbReference type="Gene3D" id="3.30.1490.100">
    <property type="entry name" value="DNA polymerase, Y-family, little finger domain"/>
    <property type="match status" value="1"/>
</dbReference>